<dbReference type="Gene3D" id="1.10.1540.10">
    <property type="entry name" value="BEACH domain"/>
    <property type="match status" value="1"/>
</dbReference>
<organism evidence="5">
    <name type="scientific">Chloropicon roscoffensis</name>
    <dbReference type="NCBI Taxonomy" id="1461544"/>
    <lineage>
        <taxon>Eukaryota</taxon>
        <taxon>Viridiplantae</taxon>
        <taxon>Chlorophyta</taxon>
        <taxon>Chloropicophyceae</taxon>
        <taxon>Chloropicales</taxon>
        <taxon>Chloropicaceae</taxon>
        <taxon>Chloropicon</taxon>
    </lineage>
</organism>
<dbReference type="SUPFAM" id="SSF81837">
    <property type="entry name" value="BEACH domain"/>
    <property type="match status" value="1"/>
</dbReference>
<dbReference type="InterPro" id="IPR023362">
    <property type="entry name" value="PH-BEACH_dom"/>
</dbReference>
<evidence type="ECO:0000259" key="3">
    <source>
        <dbReference type="PROSITE" id="PS51783"/>
    </source>
</evidence>
<reference evidence="5" key="1">
    <citation type="submission" date="2021-01" db="EMBL/GenBank/DDBJ databases">
        <authorList>
            <person name="Corre E."/>
            <person name="Pelletier E."/>
            <person name="Niang G."/>
            <person name="Scheremetjew M."/>
            <person name="Finn R."/>
            <person name="Kale V."/>
            <person name="Holt S."/>
            <person name="Cochrane G."/>
            <person name="Meng A."/>
            <person name="Brown T."/>
            <person name="Cohen L."/>
        </authorList>
    </citation>
    <scope>NUCLEOTIDE SEQUENCE</scope>
    <source>
        <strain evidence="5">RCC2335</strain>
    </source>
</reference>
<dbReference type="PROSITE" id="PS50197">
    <property type="entry name" value="BEACH"/>
    <property type="match status" value="1"/>
</dbReference>
<dbReference type="Pfam" id="PF25400">
    <property type="entry name" value="PH_FAN"/>
    <property type="match status" value="1"/>
</dbReference>
<protein>
    <recommendedName>
        <fullName evidence="6">Beach domain-containing protein</fullName>
    </recommendedName>
</protein>
<dbReference type="PROSITE" id="PS51783">
    <property type="entry name" value="PH_BEACH"/>
    <property type="match status" value="1"/>
</dbReference>
<feature type="domain" description="BEACH-type PH" evidence="3">
    <location>
        <begin position="188"/>
        <end position="295"/>
    </location>
</feature>
<name>A0A7S2X4N0_9CHLO</name>
<evidence type="ECO:0000259" key="2">
    <source>
        <dbReference type="PROSITE" id="PS50197"/>
    </source>
</evidence>
<dbReference type="InterPro" id="IPR000409">
    <property type="entry name" value="BEACH_dom"/>
</dbReference>
<evidence type="ECO:0008006" key="6">
    <source>
        <dbReference type="Google" id="ProtNLM"/>
    </source>
</evidence>
<proteinExistence type="predicted"/>
<dbReference type="AlphaFoldDB" id="A0A7S2X4N0"/>
<dbReference type="Pfam" id="PF02138">
    <property type="entry name" value="Beach"/>
    <property type="match status" value="1"/>
</dbReference>
<evidence type="ECO:0000256" key="1">
    <source>
        <dbReference type="SAM" id="MobiDB-lite"/>
    </source>
</evidence>
<feature type="domain" description="BEACH" evidence="2">
    <location>
        <begin position="327"/>
        <end position="620"/>
    </location>
</feature>
<accession>A0A7S2X4N0</accession>
<feature type="region of interest" description="Disordered" evidence="1">
    <location>
        <begin position="685"/>
        <end position="719"/>
    </location>
</feature>
<sequence length="739" mass="83226">MLRQRKAAQRFSPLLLDEGEEYEGDWVAVLSTPREYQKQTRASSSETTMEALEAELKGRLRICSMSVVFDPTDLRSPVLKFPLRDASSLIPESSGQGKFTLTTTSFTAMKQNNLDVPYKCVRHPKNGSDWTFTLVYANLEQVIPRLHEALYLSQQGRHDLVRLLRERLEDKLKGKDNTFDTAMYLRDAINEKILTSVPCVLRAPLVHSPGVLVVTTECVYFQQLNDIEGNSPCKIHQVRDVVACCKKKSALREQIALELLFWKPRNPGAPRWDTASAFFAFRSRRECHEAWRTIATHADVGRDTPIGHDGARLACKLFADSSARPKARPDTLALLEKVTSCWQRGSVSNFHYLVALNLLSGRTFNDLSQWPVMPWVLGDYTSTDLDLSRKEAFRDLSKPVGALNGDRLALLRERFAMMPDDDPENPPFLYGTHYSNPGYVMYWLVRAAPGHLLRLQSGRFDAPDRMFHSMQESWSSVLSNQADVKELIPEFFVKGLAVKFLRANESLPLGSRQNGKPIDEVELPPWANGPADFAEKHRRALDESSYANANLNEWIDLIFGCKQRGEGAAGADNVFHVTTYYTSKDLAKIDDEVRRDAIEQQAQEFGQTPGQLFSSAHPRRNAVAGAAGGAGAGSPDGEREEEEWLGSTCVCRVVEALMAEGGGKWDLDLSGYAYVEEEEEARAAREQRWKQAQDRQRREQDRLRREKKEAAPSGEEPKLIASLSNRLMSFGSGFNFRKG</sequence>
<dbReference type="CDD" id="cd06071">
    <property type="entry name" value="Beach"/>
    <property type="match status" value="1"/>
</dbReference>
<dbReference type="InterPro" id="IPR050865">
    <property type="entry name" value="BEACH_Domain"/>
</dbReference>
<dbReference type="EMBL" id="HBHM01002548">
    <property type="protein sequence ID" value="CAD9722804.1"/>
    <property type="molecule type" value="Transcribed_RNA"/>
</dbReference>
<dbReference type="EMBL" id="HBHM01002549">
    <property type="protein sequence ID" value="CAD9722805.1"/>
    <property type="molecule type" value="Transcribed_RNA"/>
</dbReference>
<dbReference type="PANTHER" id="PTHR13743:SF123">
    <property type="entry name" value="PROTEIN FAN"/>
    <property type="match status" value="1"/>
</dbReference>
<dbReference type="PANTHER" id="PTHR13743">
    <property type="entry name" value="BEIGE/BEACH-RELATED"/>
    <property type="match status" value="1"/>
</dbReference>
<dbReference type="SMART" id="SM01026">
    <property type="entry name" value="Beach"/>
    <property type="match status" value="1"/>
</dbReference>
<evidence type="ECO:0000313" key="5">
    <source>
        <dbReference type="EMBL" id="CAD9722805.1"/>
    </source>
</evidence>
<dbReference type="InterPro" id="IPR036372">
    <property type="entry name" value="BEACH_dom_sf"/>
</dbReference>
<dbReference type="InterPro" id="IPR057496">
    <property type="entry name" value="FAN-like_PH"/>
</dbReference>
<gene>
    <name evidence="4" type="ORF">CROS1312_LOCUS2003</name>
    <name evidence="5" type="ORF">CROS1312_LOCUS2004</name>
</gene>
<dbReference type="SUPFAM" id="SSF50729">
    <property type="entry name" value="PH domain-like"/>
    <property type="match status" value="1"/>
</dbReference>
<feature type="compositionally biased region" description="Basic and acidic residues" evidence="1">
    <location>
        <begin position="685"/>
        <end position="718"/>
    </location>
</feature>
<evidence type="ECO:0000313" key="4">
    <source>
        <dbReference type="EMBL" id="CAD9722804.1"/>
    </source>
</evidence>